<evidence type="ECO:0000313" key="2">
    <source>
        <dbReference type="Proteomes" id="UP000203676"/>
    </source>
</evidence>
<reference evidence="1 2" key="1">
    <citation type="submission" date="2010-11" db="EMBL/GenBank/DDBJ databases">
        <title>The Genome Sequence of Cyanophage Syn30.</title>
        <authorList>
            <consortium name="The Broad Institute Genome Sequencing Platform"/>
            <person name="Henn M.R."/>
            <person name="Sullivan M.S."/>
            <person name="Osburne M.S."/>
            <person name="Levin J."/>
            <person name="Malboeuf C."/>
            <person name="Casali M."/>
            <person name="Russ C."/>
            <person name="Lennon N."/>
            <person name="Chapman S.B."/>
            <person name="Erlich R."/>
            <person name="Young S.K."/>
            <person name="Yandava C."/>
            <person name="Zeng Q."/>
            <person name="Alvarado L."/>
            <person name="Anderson S."/>
            <person name="Berlin A."/>
            <person name="Chen Z."/>
            <person name="Freedman E."/>
            <person name="Gellesch M."/>
            <person name="Goldberg J."/>
            <person name="Green L."/>
            <person name="Griggs A."/>
            <person name="Gujja S."/>
            <person name="Heilman E.R."/>
            <person name="Heiman D."/>
            <person name="Hollinger A."/>
            <person name="Howarth C."/>
            <person name="Larson L."/>
            <person name="Mehta T."/>
            <person name="Pearson M."/>
            <person name="Roberts A."/>
            <person name="Ryan E."/>
            <person name="Saif S."/>
            <person name="Shea T."/>
            <person name="Shenoy N."/>
            <person name="Sisk P."/>
            <person name="Stolte C."/>
            <person name="Sykes S."/>
            <person name="White J."/>
            <person name="Yu Q."/>
            <person name="Coleman M.L."/>
            <person name="Huang K.H."/>
            <person name="Weigele P.R."/>
            <person name="DeFrancesco A.S."/>
            <person name="Kern S.E."/>
            <person name="Thompson L.R."/>
            <person name="Fu R."/>
            <person name="Hombeck B."/>
            <person name="Chisholm S.W."/>
            <person name="Haas B."/>
            <person name="Nusbaum C."/>
            <person name="Birren B."/>
        </authorList>
    </citation>
    <scope>NUCLEOTIDE SEQUENCE [LARGE SCALE GENOMIC DNA]</scope>
    <source>
        <strain evidence="1 2">Syn30</strain>
    </source>
</reference>
<keyword evidence="2" id="KW-1185">Reference proteome</keyword>
<dbReference type="EMBL" id="HQ634189">
    <property type="protein sequence ID" value="AGH56219.1"/>
    <property type="molecule type" value="Genomic_DNA"/>
</dbReference>
<protein>
    <submittedName>
        <fullName evidence="1">Uncharacterized protein</fullName>
    </submittedName>
</protein>
<dbReference type="RefSeq" id="YP_007877899.1">
    <property type="nucleotide sequence ID" value="NC_021072.1"/>
</dbReference>
<proteinExistence type="predicted"/>
<sequence length="49" mass="5562">MKFNKYLGKNALALVVIAQLFVMIGMMNRKAAFVCRPNPMSGLLYCHEK</sequence>
<evidence type="ECO:0000313" key="1">
    <source>
        <dbReference type="EMBL" id="AGH56219.1"/>
    </source>
</evidence>
<dbReference type="KEGG" id="vg:15312325"/>
<accession>M4T0C7</accession>
<dbReference type="Proteomes" id="UP000203676">
    <property type="component" value="Segment"/>
</dbReference>
<gene>
    <name evidence="1" type="ORF">CPRG_00135</name>
</gene>
<dbReference type="GeneID" id="15312325"/>
<name>M4T0C7_9CAUD</name>
<organism evidence="1 2">
    <name type="scientific">Synechococcus phage Syn30</name>
    <dbReference type="NCBI Taxonomy" id="536474"/>
    <lineage>
        <taxon>Viruses</taxon>
        <taxon>Duplodnaviria</taxon>
        <taxon>Heunggongvirae</taxon>
        <taxon>Uroviricota</taxon>
        <taxon>Caudoviricetes</taxon>
        <taxon>Pantevenvirales</taxon>
        <taxon>Kyanoviridae</taxon>
        <taxon>Leucotheavirus</taxon>
        <taxon>Leucotheavirus syn30</taxon>
    </lineage>
</organism>